<evidence type="ECO:0000259" key="1">
    <source>
        <dbReference type="Pfam" id="PF09983"/>
    </source>
</evidence>
<dbReference type="RefSeq" id="WP_061608942.1">
    <property type="nucleotide sequence ID" value="NZ_CP162579.1"/>
</dbReference>
<gene>
    <name evidence="2" type="ORF">BE15_21940</name>
</gene>
<organism evidence="2 3">
    <name type="scientific">Sorangium cellulosum</name>
    <name type="common">Polyangium cellulosum</name>
    <dbReference type="NCBI Taxonomy" id="56"/>
    <lineage>
        <taxon>Bacteria</taxon>
        <taxon>Pseudomonadati</taxon>
        <taxon>Myxococcota</taxon>
        <taxon>Polyangia</taxon>
        <taxon>Polyangiales</taxon>
        <taxon>Polyangiaceae</taxon>
        <taxon>Sorangium</taxon>
    </lineage>
</organism>
<proteinExistence type="predicted"/>
<dbReference type="OrthoDB" id="9793854at2"/>
<sequence length="322" mass="34957">MWQAAGERLAALELLVRGALRRRRAQAAAWDALAELPWTRRTGRRDELGLVEGRRGELAALLDRIWPGWGAGLAELTARGLPPTPDGWAALEDARRAEGLPALPDQLNRRTAAALAAPHTKAALTGRRLAALGDVEATHDGSVRLRPPKGLLARTPRGAVDLGAVAAVLGEVSLPERALKGGLALEGTVRAALLVENLGAFCDLAAIDGWLFAHVAGWDTATVTRLLERLAHAAVVHFGDLDPNGVRIFRHLRGVRPDLRWFVPPFWEELVEAKGRRCAWPADLDLRDTPDLVRRLAARDLWLEQEPIAVDPRTAAALEAMV</sequence>
<evidence type="ECO:0000313" key="3">
    <source>
        <dbReference type="Proteomes" id="UP000075260"/>
    </source>
</evidence>
<dbReference type="Pfam" id="PF09983">
    <property type="entry name" value="JetD_C"/>
    <property type="match status" value="1"/>
</dbReference>
<name>A0A150QL12_SORCE</name>
<dbReference type="InterPro" id="IPR024534">
    <property type="entry name" value="JetD_C"/>
</dbReference>
<protein>
    <recommendedName>
        <fullName evidence="1">Wadjet protein JetD C-terminal domain-containing protein</fullName>
    </recommendedName>
</protein>
<accession>A0A150QL12</accession>
<feature type="domain" description="Wadjet protein JetD C-terminal" evidence="1">
    <location>
        <begin position="184"/>
        <end position="258"/>
    </location>
</feature>
<comment type="caution">
    <text evidence="2">The sequence shown here is derived from an EMBL/GenBank/DDBJ whole genome shotgun (WGS) entry which is preliminary data.</text>
</comment>
<dbReference type="Proteomes" id="UP000075260">
    <property type="component" value="Unassembled WGS sequence"/>
</dbReference>
<evidence type="ECO:0000313" key="2">
    <source>
        <dbReference type="EMBL" id="KYF68677.1"/>
    </source>
</evidence>
<dbReference type="AlphaFoldDB" id="A0A150QL12"/>
<dbReference type="EMBL" id="JEMA01000545">
    <property type="protein sequence ID" value="KYF68677.1"/>
    <property type="molecule type" value="Genomic_DNA"/>
</dbReference>
<reference evidence="2 3" key="1">
    <citation type="submission" date="2014-02" db="EMBL/GenBank/DDBJ databases">
        <title>The small core and large imbalanced accessory genome model reveals a collaborative survival strategy of Sorangium cellulosum strains in nature.</title>
        <authorList>
            <person name="Han K."/>
            <person name="Peng R."/>
            <person name="Blom J."/>
            <person name="Li Y.-Z."/>
        </authorList>
    </citation>
    <scope>NUCLEOTIDE SEQUENCE [LARGE SCALE GENOMIC DNA]</scope>
    <source>
        <strain evidence="2 3">So0008-312</strain>
    </source>
</reference>